<evidence type="ECO:0000313" key="5">
    <source>
        <dbReference type="Proteomes" id="UP000297318"/>
    </source>
</evidence>
<dbReference type="EMBL" id="RHPJ01000005">
    <property type="protein sequence ID" value="TGO03942.1"/>
    <property type="molecule type" value="Genomic_DNA"/>
</dbReference>
<accession>A0A4Z1E009</accession>
<dbReference type="SUPFAM" id="SSF55781">
    <property type="entry name" value="GAF domain-like"/>
    <property type="match status" value="1"/>
</dbReference>
<dbReference type="InterPro" id="IPR003018">
    <property type="entry name" value="GAF"/>
</dbReference>
<name>A0A4Z1E009_9MICO</name>
<dbReference type="Gene3D" id="3.30.450.40">
    <property type="match status" value="1"/>
</dbReference>
<dbReference type="InterPro" id="IPR005561">
    <property type="entry name" value="ANTAR"/>
</dbReference>
<dbReference type="PROSITE" id="PS50921">
    <property type="entry name" value="ANTAR"/>
    <property type="match status" value="1"/>
</dbReference>
<dbReference type="InterPro" id="IPR029016">
    <property type="entry name" value="GAF-like_dom_sf"/>
</dbReference>
<dbReference type="Pfam" id="PF13185">
    <property type="entry name" value="GAF_2"/>
    <property type="match status" value="1"/>
</dbReference>
<evidence type="ECO:0000256" key="1">
    <source>
        <dbReference type="ARBA" id="ARBA00023015"/>
    </source>
</evidence>
<organism evidence="4 5">
    <name type="scientific">Serinibacter arcticus</name>
    <dbReference type="NCBI Taxonomy" id="1655435"/>
    <lineage>
        <taxon>Bacteria</taxon>
        <taxon>Bacillati</taxon>
        <taxon>Actinomycetota</taxon>
        <taxon>Actinomycetes</taxon>
        <taxon>Micrococcales</taxon>
        <taxon>Beutenbergiaceae</taxon>
        <taxon>Serinibacter</taxon>
    </lineage>
</organism>
<proteinExistence type="predicted"/>
<dbReference type="SMART" id="SM01012">
    <property type="entry name" value="ANTAR"/>
    <property type="match status" value="1"/>
</dbReference>
<dbReference type="InterPro" id="IPR012074">
    <property type="entry name" value="GAF_ANTAR"/>
</dbReference>
<dbReference type="Pfam" id="PF03861">
    <property type="entry name" value="ANTAR"/>
    <property type="match status" value="1"/>
</dbReference>
<dbReference type="InterPro" id="IPR036388">
    <property type="entry name" value="WH-like_DNA-bd_sf"/>
</dbReference>
<evidence type="ECO:0000259" key="3">
    <source>
        <dbReference type="PROSITE" id="PS50921"/>
    </source>
</evidence>
<sequence>MTELAQMLDDALDLESALEAVTVAAVELVDGADCAAITFLGPHHDLESVATTSPVATAVNLLAHQLQEGPCIDAATDERLVTSTDVQGDLRWPGWSAAVADMVSSVLAVQLVSARGVHGALTIYSSARDSFTAESICTATTLSIHAAIAMRALLLQTDMTHAVARHTLVGQARGILMDQFGLDADAAHDLVLRRSCEANLKVVEVARRLVADRSTKAGATPEGHL</sequence>
<dbReference type="Proteomes" id="UP000297318">
    <property type="component" value="Unassembled WGS sequence"/>
</dbReference>
<keyword evidence="1" id="KW-0805">Transcription regulation</keyword>
<comment type="caution">
    <text evidence="4">The sequence shown here is derived from an EMBL/GenBank/DDBJ whole genome shotgun (WGS) entry which is preliminary data.</text>
</comment>
<dbReference type="AlphaFoldDB" id="A0A4Z1E009"/>
<protein>
    <recommendedName>
        <fullName evidence="3">ANTAR domain-containing protein</fullName>
    </recommendedName>
</protein>
<evidence type="ECO:0000256" key="2">
    <source>
        <dbReference type="ARBA" id="ARBA00023163"/>
    </source>
</evidence>
<dbReference type="Gene3D" id="1.10.10.10">
    <property type="entry name" value="Winged helix-like DNA-binding domain superfamily/Winged helix DNA-binding domain"/>
    <property type="match status" value="1"/>
</dbReference>
<keyword evidence="5" id="KW-1185">Reference proteome</keyword>
<evidence type="ECO:0000313" key="4">
    <source>
        <dbReference type="EMBL" id="TGO03942.1"/>
    </source>
</evidence>
<dbReference type="GO" id="GO:0003723">
    <property type="term" value="F:RNA binding"/>
    <property type="evidence" value="ECO:0007669"/>
    <property type="project" value="InterPro"/>
</dbReference>
<keyword evidence="2" id="KW-0804">Transcription</keyword>
<dbReference type="PIRSF" id="PIRSF036625">
    <property type="entry name" value="GAF_ANTAR"/>
    <property type="match status" value="1"/>
</dbReference>
<reference evidence="4 5" key="1">
    <citation type="submission" date="2018-11" db="EMBL/GenBank/DDBJ databases">
        <title>Complete genome sequencing of the Actinobacteria Serinibacter sp. K3-2.</title>
        <authorList>
            <person name="Rakitin A.L."/>
            <person name="Beletsky A.V."/>
            <person name="Mardanov A.V."/>
            <person name="Ravin N.V."/>
            <person name="Gromova A.S."/>
            <person name="Filippova S.N."/>
            <person name="Gal'Chenko V.F."/>
        </authorList>
    </citation>
    <scope>NUCLEOTIDE SEQUENCE [LARGE SCALE GENOMIC DNA]</scope>
    <source>
        <strain evidence="4 5">K3-2</strain>
    </source>
</reference>
<gene>
    <name evidence="4" type="ORF">SERN_2954</name>
</gene>
<feature type="domain" description="ANTAR" evidence="3">
    <location>
        <begin position="149"/>
        <end position="210"/>
    </location>
</feature>